<dbReference type="NCBIfam" id="TIGR03083">
    <property type="entry name" value="maleylpyruvate isomerase family mycothiol-dependent enzyme"/>
    <property type="match status" value="1"/>
</dbReference>
<dbReference type="InterPro" id="IPR034660">
    <property type="entry name" value="DinB/YfiT-like"/>
</dbReference>
<sequence>MSHEETINKLAATWQSISNLGQTLTEEQWKTFTQLPRWTVQDNLSHLVAFEANFQGIPPPQHVATEKSHIKNELGSSNEDDVDVRRSLSGAQVLAEWNELTALRLEALRTANADYFAQEVMTPAGPGTMADFLHLRVLDCWTHEQDMRRALVLPGHQSGPSAEHTIDRLTRTLPIVIGKRAQTPEGQCVIIRITGHVTRLIALPVIDGRAQIRNEEPASSLCDISMNSDVFLQLATGRAEYEELSSDITVSGDASHATRVLTQFSMMI</sequence>
<name>A0A6J6M7M6_9ZZZZ</name>
<dbReference type="Gene3D" id="1.20.120.450">
    <property type="entry name" value="dinb family like domain"/>
    <property type="match status" value="1"/>
</dbReference>
<dbReference type="GO" id="GO:0046872">
    <property type="term" value="F:metal ion binding"/>
    <property type="evidence" value="ECO:0007669"/>
    <property type="project" value="InterPro"/>
</dbReference>
<gene>
    <name evidence="2" type="ORF">UFOPK2295_00742</name>
</gene>
<dbReference type="Pfam" id="PF11716">
    <property type="entry name" value="MDMPI_N"/>
    <property type="match status" value="1"/>
</dbReference>
<protein>
    <submittedName>
        <fullName evidence="2">Unannotated protein</fullName>
    </submittedName>
</protein>
<reference evidence="2" key="1">
    <citation type="submission" date="2020-05" db="EMBL/GenBank/DDBJ databases">
        <authorList>
            <person name="Chiriac C."/>
            <person name="Salcher M."/>
            <person name="Ghai R."/>
            <person name="Kavagutti S V."/>
        </authorList>
    </citation>
    <scope>NUCLEOTIDE SEQUENCE</scope>
</reference>
<accession>A0A6J6M7M6</accession>
<dbReference type="SUPFAM" id="SSF109854">
    <property type="entry name" value="DinB/YfiT-like putative metalloenzymes"/>
    <property type="match status" value="1"/>
</dbReference>
<organism evidence="2">
    <name type="scientific">freshwater metagenome</name>
    <dbReference type="NCBI Taxonomy" id="449393"/>
    <lineage>
        <taxon>unclassified sequences</taxon>
        <taxon>metagenomes</taxon>
        <taxon>ecological metagenomes</taxon>
    </lineage>
</organism>
<evidence type="ECO:0000259" key="1">
    <source>
        <dbReference type="Pfam" id="PF11716"/>
    </source>
</evidence>
<evidence type="ECO:0000313" key="2">
    <source>
        <dbReference type="EMBL" id="CAB4670016.1"/>
    </source>
</evidence>
<dbReference type="InterPro" id="IPR017517">
    <property type="entry name" value="Maleyloyr_isom"/>
</dbReference>
<dbReference type="EMBL" id="CAEZWV010000011">
    <property type="protein sequence ID" value="CAB4670016.1"/>
    <property type="molecule type" value="Genomic_DNA"/>
</dbReference>
<dbReference type="InterPro" id="IPR024344">
    <property type="entry name" value="MDMPI_metal-binding"/>
</dbReference>
<proteinExistence type="predicted"/>
<dbReference type="AlphaFoldDB" id="A0A6J6M7M6"/>
<feature type="domain" description="Mycothiol-dependent maleylpyruvate isomerase metal-binding" evidence="1">
    <location>
        <begin position="10"/>
        <end position="147"/>
    </location>
</feature>